<evidence type="ECO:0000313" key="1">
    <source>
        <dbReference type="EMBL" id="CUO33078.1"/>
    </source>
</evidence>
<reference evidence="1 2" key="1">
    <citation type="submission" date="2015-09" db="EMBL/GenBank/DDBJ databases">
        <authorList>
            <consortium name="Pathogen Informatics"/>
        </authorList>
    </citation>
    <scope>NUCLEOTIDE SEQUENCE [LARGE SCALE GENOMIC DNA]</scope>
    <source>
        <strain evidence="1 2">2789STDY5608854</strain>
    </source>
</reference>
<accession>A0A174E8Q9</accession>
<sequence>MNAVLANVRQLVDVELAAANERFPQFHSQHEGWAVLKEEAEEAEEEVSKMKLLLECAWGNITSDLPANEDIRCLKQNAINAACEAIQAAAMCQKFLDMEGSIHDGEGGQ</sequence>
<name>A0A174E8Q9_FLAPL</name>
<organism evidence="1 2">
    <name type="scientific">Flavonifractor plautii</name>
    <name type="common">Fusobacterium plautii</name>
    <dbReference type="NCBI Taxonomy" id="292800"/>
    <lineage>
        <taxon>Bacteria</taxon>
        <taxon>Bacillati</taxon>
        <taxon>Bacillota</taxon>
        <taxon>Clostridia</taxon>
        <taxon>Eubacteriales</taxon>
        <taxon>Oscillospiraceae</taxon>
        <taxon>Flavonifractor</taxon>
    </lineage>
</organism>
<dbReference type="RefSeq" id="WP_021631871.1">
    <property type="nucleotide sequence ID" value="NZ_CAAKOI010000325.1"/>
</dbReference>
<protein>
    <submittedName>
        <fullName evidence="1">Uncharacterized protein</fullName>
    </submittedName>
</protein>
<dbReference type="AlphaFoldDB" id="A0A174E8Q9"/>
<gene>
    <name evidence="1" type="ORF">ERS852411_01358</name>
</gene>
<proteinExistence type="predicted"/>
<dbReference type="EMBL" id="CYZT01000074">
    <property type="protein sequence ID" value="CUO33078.1"/>
    <property type="molecule type" value="Genomic_DNA"/>
</dbReference>
<evidence type="ECO:0000313" key="2">
    <source>
        <dbReference type="Proteomes" id="UP000095746"/>
    </source>
</evidence>
<dbReference type="Proteomes" id="UP000095746">
    <property type="component" value="Unassembled WGS sequence"/>
</dbReference>